<comment type="caution">
    <text evidence="1">The sequence shown here is derived from an EMBL/GenBank/DDBJ whole genome shotgun (WGS) entry which is preliminary data.</text>
</comment>
<reference evidence="1 2" key="1">
    <citation type="submission" date="2019-03" db="EMBL/GenBank/DDBJ databases">
        <title>Genomic Encyclopedia of Type Strains, Phase IV (KMG-IV): sequencing the most valuable type-strain genomes for metagenomic binning, comparative biology and taxonomic classification.</title>
        <authorList>
            <person name="Goeker M."/>
        </authorList>
    </citation>
    <scope>NUCLEOTIDE SEQUENCE [LARGE SCALE GENOMIC DNA]</scope>
    <source>
        <strain evidence="1 2">DSM 1837</strain>
    </source>
</reference>
<protein>
    <recommendedName>
        <fullName evidence="3">Pyrroline-5-carboxylate reductase catalytic N-terminal domain-containing protein</fullName>
    </recommendedName>
</protein>
<dbReference type="EMBL" id="SLXH01000010">
    <property type="protein sequence ID" value="TCP18021.1"/>
    <property type="molecule type" value="Genomic_DNA"/>
</dbReference>
<name>A0A4R2NAB3_9BURK</name>
<gene>
    <name evidence="1" type="ORF">EV674_110116</name>
</gene>
<dbReference type="AlphaFoldDB" id="A0A4R2NAB3"/>
<accession>A0A4R2NAB3</accession>
<proteinExistence type="predicted"/>
<evidence type="ECO:0000313" key="1">
    <source>
        <dbReference type="EMBL" id="TCP18021.1"/>
    </source>
</evidence>
<dbReference type="Proteomes" id="UP000295182">
    <property type="component" value="Unassembled WGS sequence"/>
</dbReference>
<evidence type="ECO:0000313" key="2">
    <source>
        <dbReference type="Proteomes" id="UP000295182"/>
    </source>
</evidence>
<keyword evidence="2" id="KW-1185">Reference proteome</keyword>
<sequence>MQVIVVGAGKLAKELLGALNVAGTVVPWSEALRGQAAQSVVVHAGSGRELEAVVAFCSFTQSPLIELSTGSDLERSVPDFPVVVCPNTNILMLKFMSMLGHSGHLFQNVFKVFRDHEKLGK</sequence>
<evidence type="ECO:0008006" key="3">
    <source>
        <dbReference type="Google" id="ProtNLM"/>
    </source>
</evidence>
<organism evidence="1 2">
    <name type="scientific">Simplicispira metamorpha</name>
    <dbReference type="NCBI Taxonomy" id="80881"/>
    <lineage>
        <taxon>Bacteria</taxon>
        <taxon>Pseudomonadati</taxon>
        <taxon>Pseudomonadota</taxon>
        <taxon>Betaproteobacteria</taxon>
        <taxon>Burkholderiales</taxon>
        <taxon>Comamonadaceae</taxon>
        <taxon>Simplicispira</taxon>
    </lineage>
</organism>